<evidence type="ECO:0000256" key="1">
    <source>
        <dbReference type="SAM" id="MobiDB-lite"/>
    </source>
</evidence>
<dbReference type="EMBL" id="JH795555">
    <property type="protein sequence ID" value="ELQ66522.1"/>
    <property type="molecule type" value="Genomic_DNA"/>
</dbReference>
<sequence length="63" mass="6549">MYHSILKYNREESGALFHAANRYYCAGGGAGSSLSFIDPNAEPKETHSVGTGKITGSNSLAGG</sequence>
<dbReference type="AlphaFoldDB" id="L7JEB4"/>
<reference evidence="2" key="1">
    <citation type="journal article" date="2012" name="PLoS Genet.">
        <title>Comparative analysis of the genomes of two field isolates of the rice blast fungus Magnaporthe oryzae.</title>
        <authorList>
            <person name="Xue M."/>
            <person name="Yang J."/>
            <person name="Li Z."/>
            <person name="Hu S."/>
            <person name="Yao N."/>
            <person name="Dean R.A."/>
            <person name="Zhao W."/>
            <person name="Shen M."/>
            <person name="Zhang H."/>
            <person name="Li C."/>
            <person name="Liu L."/>
            <person name="Cao L."/>
            <person name="Xu X."/>
            <person name="Xing Y."/>
            <person name="Hsiang T."/>
            <person name="Zhang Z."/>
            <person name="Xu J.R."/>
            <person name="Peng Y.L."/>
        </authorList>
    </citation>
    <scope>NUCLEOTIDE SEQUENCE [LARGE SCALE GENOMIC DNA]</scope>
    <source>
        <strain evidence="2">P131</strain>
    </source>
</reference>
<evidence type="ECO:0000313" key="2">
    <source>
        <dbReference type="EMBL" id="ELQ66522.1"/>
    </source>
</evidence>
<gene>
    <name evidence="2" type="ORF">OOW_P131scaffold00380g14</name>
</gene>
<feature type="region of interest" description="Disordered" evidence="1">
    <location>
        <begin position="37"/>
        <end position="63"/>
    </location>
</feature>
<protein>
    <submittedName>
        <fullName evidence="2">Uncharacterized protein</fullName>
    </submittedName>
</protein>
<name>L7JEB4_PYRO1</name>
<proteinExistence type="predicted"/>
<feature type="compositionally biased region" description="Polar residues" evidence="1">
    <location>
        <begin position="54"/>
        <end position="63"/>
    </location>
</feature>
<accession>L7JEB4</accession>
<organism>
    <name type="scientific">Pyricularia oryzae (strain P131)</name>
    <name type="common">Rice blast fungus</name>
    <name type="synonym">Magnaporthe oryzae</name>
    <dbReference type="NCBI Taxonomy" id="1143193"/>
    <lineage>
        <taxon>Eukaryota</taxon>
        <taxon>Fungi</taxon>
        <taxon>Dikarya</taxon>
        <taxon>Ascomycota</taxon>
        <taxon>Pezizomycotina</taxon>
        <taxon>Sordariomycetes</taxon>
        <taxon>Sordariomycetidae</taxon>
        <taxon>Magnaporthales</taxon>
        <taxon>Pyriculariaceae</taxon>
        <taxon>Pyricularia</taxon>
    </lineage>
</organism>